<keyword evidence="20" id="KW-1185">Reference proteome</keyword>
<evidence type="ECO:0000256" key="10">
    <source>
        <dbReference type="ARBA" id="ARBA00022989"/>
    </source>
</evidence>
<dbReference type="PANTHER" id="PTHR43867:SF2">
    <property type="entry name" value="CELLULOSE SYNTHASE CATALYTIC SUBUNIT A [UDP-FORMING]"/>
    <property type="match status" value="1"/>
</dbReference>
<evidence type="ECO:0000256" key="15">
    <source>
        <dbReference type="ARBA" id="ARBA00066964"/>
    </source>
</evidence>
<feature type="transmembrane region" description="Helical" evidence="18">
    <location>
        <begin position="410"/>
        <end position="429"/>
    </location>
</feature>
<dbReference type="Proteomes" id="UP000287247">
    <property type="component" value="Unassembled WGS sequence"/>
</dbReference>
<evidence type="ECO:0000256" key="9">
    <source>
        <dbReference type="ARBA" id="ARBA00022842"/>
    </source>
</evidence>
<keyword evidence="9" id="KW-0460">Magnesium</keyword>
<gene>
    <name evidence="19" type="ORF">AsFPU1_4391</name>
</gene>
<evidence type="ECO:0000256" key="14">
    <source>
        <dbReference type="ARBA" id="ARBA00053004"/>
    </source>
</evidence>
<dbReference type="GO" id="GO:0016758">
    <property type="term" value="F:hexosyltransferase activity"/>
    <property type="evidence" value="ECO:0007669"/>
    <property type="project" value="UniProtKB-ARBA"/>
</dbReference>
<comment type="cofactor">
    <cofactor evidence="1">
        <name>Mg(2+)</name>
        <dbReference type="ChEBI" id="CHEBI:18420"/>
    </cofactor>
</comment>
<evidence type="ECO:0000256" key="1">
    <source>
        <dbReference type="ARBA" id="ARBA00001946"/>
    </source>
</evidence>
<keyword evidence="12 18" id="KW-0472">Membrane</keyword>
<dbReference type="EMBL" id="BDQK01000018">
    <property type="protein sequence ID" value="GBF82957.1"/>
    <property type="molecule type" value="Genomic_DNA"/>
</dbReference>
<keyword evidence="4" id="KW-0444">Lipid biosynthesis</keyword>
<feature type="transmembrane region" description="Helical" evidence="18">
    <location>
        <begin position="72"/>
        <end position="88"/>
    </location>
</feature>
<dbReference type="InterPro" id="IPR050321">
    <property type="entry name" value="Glycosyltr_2/OpgH_subfam"/>
</dbReference>
<evidence type="ECO:0000256" key="2">
    <source>
        <dbReference type="ARBA" id="ARBA00004141"/>
    </source>
</evidence>
<evidence type="ECO:0000256" key="18">
    <source>
        <dbReference type="SAM" id="Phobius"/>
    </source>
</evidence>
<keyword evidence="8" id="KW-0319">Glycerol metabolism</keyword>
<evidence type="ECO:0000313" key="20">
    <source>
        <dbReference type="Proteomes" id="UP000287247"/>
    </source>
</evidence>
<comment type="catalytic activity">
    <reaction evidence="14">
        <text>a 1,2-diacyl-sn-glycerol + UDP-alpha-D-glucose = a 1,2-diacyl-3-O-(beta-D-glucopyranosyl)-sn-glycerol + UDP + H(+)</text>
        <dbReference type="Rhea" id="RHEA:17285"/>
        <dbReference type="ChEBI" id="CHEBI:15378"/>
        <dbReference type="ChEBI" id="CHEBI:17815"/>
        <dbReference type="ChEBI" id="CHEBI:58223"/>
        <dbReference type="ChEBI" id="CHEBI:58885"/>
        <dbReference type="ChEBI" id="CHEBI:75799"/>
        <dbReference type="EC" id="2.4.1.336"/>
    </reaction>
</comment>
<evidence type="ECO:0000256" key="8">
    <source>
        <dbReference type="ARBA" id="ARBA00022798"/>
    </source>
</evidence>
<comment type="subcellular location">
    <subcellularLocation>
        <location evidence="2">Membrane</location>
        <topology evidence="2">Multi-pass membrane protein</topology>
    </subcellularLocation>
</comment>
<evidence type="ECO:0000256" key="13">
    <source>
        <dbReference type="ARBA" id="ARBA00023277"/>
    </source>
</evidence>
<dbReference type="AlphaFoldDB" id="A0A401INZ5"/>
<evidence type="ECO:0000256" key="17">
    <source>
        <dbReference type="ARBA" id="ARBA00078564"/>
    </source>
</evidence>
<keyword evidence="7 18" id="KW-0812">Transmembrane</keyword>
<dbReference type="PANTHER" id="PTHR43867">
    <property type="entry name" value="CELLULOSE SYNTHASE CATALYTIC SUBUNIT A [UDP-FORMING]"/>
    <property type="match status" value="1"/>
</dbReference>
<dbReference type="FunFam" id="3.90.550.10:FF:000164">
    <property type="entry name" value="Beta-(1-3)-glucosyl transferase"/>
    <property type="match status" value="1"/>
</dbReference>
<keyword evidence="5" id="KW-0328">Glycosyltransferase</keyword>
<evidence type="ECO:0000256" key="6">
    <source>
        <dbReference type="ARBA" id="ARBA00022679"/>
    </source>
</evidence>
<dbReference type="InterPro" id="IPR029044">
    <property type="entry name" value="Nucleotide-diphossugar_trans"/>
</dbReference>
<evidence type="ECO:0000256" key="4">
    <source>
        <dbReference type="ARBA" id="ARBA00022516"/>
    </source>
</evidence>
<comment type="similarity">
    <text evidence="3">Belongs to the glycosyltransferase 2 family.</text>
</comment>
<dbReference type="GO" id="GO:0005886">
    <property type="term" value="C:plasma membrane"/>
    <property type="evidence" value="ECO:0007669"/>
    <property type="project" value="TreeGrafter"/>
</dbReference>
<dbReference type="GO" id="GO:0006071">
    <property type="term" value="P:glycerol metabolic process"/>
    <property type="evidence" value="ECO:0007669"/>
    <property type="project" value="UniProtKB-KW"/>
</dbReference>
<dbReference type="CDD" id="cd06423">
    <property type="entry name" value="CESA_like"/>
    <property type="match status" value="1"/>
</dbReference>
<organism evidence="19 20">
    <name type="scientific">Aphanothece sacrum FPU1</name>
    <dbReference type="NCBI Taxonomy" id="1920663"/>
    <lineage>
        <taxon>Bacteria</taxon>
        <taxon>Bacillati</taxon>
        <taxon>Cyanobacteriota</taxon>
        <taxon>Cyanophyceae</taxon>
        <taxon>Oscillatoriophycideae</taxon>
        <taxon>Chroococcales</taxon>
        <taxon>Aphanothecaceae</taxon>
        <taxon>Aphanothece</taxon>
    </lineage>
</organism>
<comment type="caution">
    <text evidence="19">The sequence shown here is derived from an EMBL/GenBank/DDBJ whole genome shotgun (WGS) entry which is preliminary data.</text>
</comment>
<dbReference type="SUPFAM" id="SSF53448">
    <property type="entry name" value="Nucleotide-diphospho-sugar transferases"/>
    <property type="match status" value="1"/>
</dbReference>
<keyword evidence="6 19" id="KW-0808">Transferase</keyword>
<dbReference type="EC" id="2.4.1.336" evidence="15"/>
<dbReference type="Gene3D" id="3.90.550.10">
    <property type="entry name" value="Spore Coat Polysaccharide Biosynthesis Protein SpsA, Chain A"/>
    <property type="match status" value="1"/>
</dbReference>
<accession>A0A401INZ5</accession>
<keyword evidence="13" id="KW-0119">Carbohydrate metabolism</keyword>
<evidence type="ECO:0000256" key="16">
    <source>
        <dbReference type="ARBA" id="ARBA00068721"/>
    </source>
</evidence>
<dbReference type="Pfam" id="PF13641">
    <property type="entry name" value="Glyco_tranf_2_3"/>
    <property type="match status" value="1"/>
</dbReference>
<reference evidence="20" key="1">
    <citation type="submission" date="2017-05" db="EMBL/GenBank/DDBJ databases">
        <title>Physiological properties and genetic analysis related to exopolysaccharide production of fresh-water unicellular cyanobacterium Aphanothece sacrum, Suizenji Nori, that has been cultured as a food source in Japan.</title>
        <authorList>
            <person name="Kanesaki Y."/>
            <person name="Yoshikawa S."/>
            <person name="Ohki K."/>
        </authorList>
    </citation>
    <scope>NUCLEOTIDE SEQUENCE [LARGE SCALE GENOMIC DNA]</scope>
    <source>
        <strain evidence="20">FPU1</strain>
    </source>
</reference>
<sequence length="491" mass="55892">MGQDDDPPVVNIEENELLRNRLMPDKYWTDNSEPQELDPLRSLLSEWSDPEDEEEEFRSDFFQGLSGRRKKAAFVLMTIWGITIGLHLVAWGTWIVFGLTALFLLQAVRLVWAKPEETPPPLCDEALANAPSVSLLVAAKNEEAVIGQLVNQLCNLDYPVPKYDLWVVDDHSTDQTPVILEQLAQQYPQLKIIRRPANAEGGKSGALNQVFPLTTGDIVGVFDADAKVSPDLLRCVVPLFEAQEMGAVQVRKSIANASLNFWTKGQAAEMSLDGYFQQQRIAIGGIGELRGNGQFVRRSALINCGGWNEQTITDDLDLTVRLHLDNWKIGFLSQPAVEEEGVTNLKSLWHQRNRWGEGGYQRYLDYWRFICTQPMGWRKKLDMFSFILMQYILPTAAVPDFMMMTVRHRLPIFSPLTGLILFLSCWGIFNGVRRAQSDQKLGLGEIFSLGWQSLKGLWYMMHWFIILPSVTTRMSVRPKRLKWVKTVHQGH</sequence>
<evidence type="ECO:0000313" key="19">
    <source>
        <dbReference type="EMBL" id="GBF82957.1"/>
    </source>
</evidence>
<evidence type="ECO:0000256" key="12">
    <source>
        <dbReference type="ARBA" id="ARBA00023136"/>
    </source>
</evidence>
<keyword evidence="10 18" id="KW-1133">Transmembrane helix</keyword>
<name>A0A401INZ5_APHSA</name>
<evidence type="ECO:0000256" key="3">
    <source>
        <dbReference type="ARBA" id="ARBA00006739"/>
    </source>
</evidence>
<proteinExistence type="inferred from homology"/>
<evidence type="ECO:0000256" key="11">
    <source>
        <dbReference type="ARBA" id="ARBA00023098"/>
    </source>
</evidence>
<evidence type="ECO:0000256" key="5">
    <source>
        <dbReference type="ARBA" id="ARBA00022676"/>
    </source>
</evidence>
<dbReference type="GO" id="GO:0046467">
    <property type="term" value="P:membrane lipid biosynthetic process"/>
    <property type="evidence" value="ECO:0007669"/>
    <property type="project" value="UniProtKB-ARBA"/>
</dbReference>
<keyword evidence="11" id="KW-0443">Lipid metabolism</keyword>
<evidence type="ECO:0000256" key="7">
    <source>
        <dbReference type="ARBA" id="ARBA00022692"/>
    </source>
</evidence>
<protein>
    <recommendedName>
        <fullName evidence="16">Beta-monoglucosyldiacylglycerol synthase</fullName>
        <ecNumber evidence="15">2.4.1.336</ecNumber>
    </recommendedName>
    <alternativeName>
        <fullName evidence="17">UDP-glucose:1,2-diacylglycerol 3-beta-D-glucosyltransferase</fullName>
    </alternativeName>
</protein>